<evidence type="ECO:0000256" key="4">
    <source>
        <dbReference type="ARBA" id="ARBA00022989"/>
    </source>
</evidence>
<dbReference type="InterPro" id="IPR036259">
    <property type="entry name" value="MFS_trans_sf"/>
</dbReference>
<keyword evidence="2" id="KW-0813">Transport</keyword>
<dbReference type="AlphaFoldDB" id="A0A829GGG0"/>
<dbReference type="InterPro" id="IPR020846">
    <property type="entry name" value="MFS_dom"/>
</dbReference>
<dbReference type="GO" id="GO:0005886">
    <property type="term" value="C:plasma membrane"/>
    <property type="evidence" value="ECO:0007669"/>
    <property type="project" value="UniProtKB-SubCell"/>
</dbReference>
<keyword evidence="5 6" id="KW-0472">Membrane</keyword>
<evidence type="ECO:0000313" key="8">
    <source>
        <dbReference type="EMBL" id="EPC51944.1"/>
    </source>
</evidence>
<feature type="transmembrane region" description="Helical" evidence="6">
    <location>
        <begin position="170"/>
        <end position="189"/>
    </location>
</feature>
<dbReference type="PANTHER" id="PTHR42718:SF24">
    <property type="entry name" value="MAJOR FACILITATOR SUPERFAMILY (MFS) PROFILE DOMAIN-CONTAINING PROTEIN"/>
    <property type="match status" value="1"/>
</dbReference>
<evidence type="ECO:0000313" key="9">
    <source>
        <dbReference type="Proteomes" id="UP000014316"/>
    </source>
</evidence>
<evidence type="ECO:0000256" key="6">
    <source>
        <dbReference type="SAM" id="Phobius"/>
    </source>
</evidence>
<gene>
    <name evidence="8" type="ORF">Lpp123_11556</name>
</gene>
<dbReference type="InterPro" id="IPR011701">
    <property type="entry name" value="MFS"/>
</dbReference>
<keyword evidence="4 6" id="KW-1133">Transmembrane helix</keyword>
<dbReference type="SUPFAM" id="SSF103473">
    <property type="entry name" value="MFS general substrate transporter"/>
    <property type="match status" value="1"/>
</dbReference>
<dbReference type="GO" id="GO:0022857">
    <property type="term" value="F:transmembrane transporter activity"/>
    <property type="evidence" value="ECO:0007669"/>
    <property type="project" value="InterPro"/>
</dbReference>
<sequence length="200" mass="21048">GVEMVLPMYIQTIRGESAFHSGMILFPGAIMMGIMSPITGRIFDKIGAKRLAVAGLFLLVAGSLPLATLTANTPIIYITTIYTVRMFGITMVTMPVTTAGMNALPTHLINHGTAVNNTVRQVAASIGTAILVSVLSVVTKDATPAASGRLLDPIHYTNAMNNAVIAGYRAAFAVSLVMAALGLVLSLFLKTDVIDRRDAS</sequence>
<keyword evidence="3 6" id="KW-0812">Transmembrane</keyword>
<dbReference type="Gene3D" id="1.20.1250.20">
    <property type="entry name" value="MFS general substrate transporter like domains"/>
    <property type="match status" value="1"/>
</dbReference>
<dbReference type="EMBL" id="ANJW01000686">
    <property type="protein sequence ID" value="EPC51944.1"/>
    <property type="molecule type" value="Genomic_DNA"/>
</dbReference>
<evidence type="ECO:0000256" key="5">
    <source>
        <dbReference type="ARBA" id="ARBA00023136"/>
    </source>
</evidence>
<feature type="domain" description="Major facilitator superfamily (MFS) profile" evidence="7">
    <location>
        <begin position="1"/>
        <end position="194"/>
    </location>
</feature>
<feature type="transmembrane region" description="Helical" evidence="6">
    <location>
        <begin position="118"/>
        <end position="138"/>
    </location>
</feature>
<evidence type="ECO:0000256" key="3">
    <source>
        <dbReference type="ARBA" id="ARBA00022692"/>
    </source>
</evidence>
<feature type="transmembrane region" description="Helical" evidence="6">
    <location>
        <begin position="51"/>
        <end position="69"/>
    </location>
</feature>
<dbReference type="PANTHER" id="PTHR42718">
    <property type="entry name" value="MAJOR FACILITATOR SUPERFAMILY MULTIDRUG TRANSPORTER MFSC"/>
    <property type="match status" value="1"/>
</dbReference>
<organism evidence="8 9">
    <name type="scientific">Lacticaseibacillus paracasei subsp. paracasei Lpp123</name>
    <dbReference type="NCBI Taxonomy" id="1256201"/>
    <lineage>
        <taxon>Bacteria</taxon>
        <taxon>Bacillati</taxon>
        <taxon>Bacillota</taxon>
        <taxon>Bacilli</taxon>
        <taxon>Lactobacillales</taxon>
        <taxon>Lactobacillaceae</taxon>
        <taxon>Lacticaseibacillus</taxon>
    </lineage>
</organism>
<dbReference type="Proteomes" id="UP000014316">
    <property type="component" value="Unassembled WGS sequence"/>
</dbReference>
<protein>
    <submittedName>
        <fullName evidence="8">Major facilitator superfamily permease</fullName>
    </submittedName>
</protein>
<dbReference type="Pfam" id="PF07690">
    <property type="entry name" value="MFS_1"/>
    <property type="match status" value="1"/>
</dbReference>
<comment type="subcellular location">
    <subcellularLocation>
        <location evidence="1">Cell membrane</location>
        <topology evidence="1">Multi-pass membrane protein</topology>
    </subcellularLocation>
</comment>
<evidence type="ECO:0000256" key="2">
    <source>
        <dbReference type="ARBA" id="ARBA00022448"/>
    </source>
</evidence>
<comment type="caution">
    <text evidence="8">The sequence shown here is derived from an EMBL/GenBank/DDBJ whole genome shotgun (WGS) entry which is preliminary data.</text>
</comment>
<reference evidence="8 9" key="1">
    <citation type="journal article" date="2013" name="PLoS ONE">
        <title>Lactobacillus paracasei comparative genomics: towards species pan-genome definition and exploitation of diversity.</title>
        <authorList>
            <person name="Smokvina T."/>
            <person name="Wels M."/>
            <person name="Polka J."/>
            <person name="Chervaux C."/>
            <person name="Brisse S."/>
            <person name="Boekhorst J."/>
            <person name="van Hylckama Vlieg J.E."/>
            <person name="Siezen R.J."/>
        </authorList>
    </citation>
    <scope>NUCLEOTIDE SEQUENCE [LARGE SCALE GENOMIC DNA]</scope>
    <source>
        <strain evidence="8 9">Lpp123</strain>
    </source>
</reference>
<feature type="non-terminal residue" evidence="8">
    <location>
        <position position="1"/>
    </location>
</feature>
<feature type="transmembrane region" description="Helical" evidence="6">
    <location>
        <begin position="20"/>
        <end position="39"/>
    </location>
</feature>
<name>A0A829GGG0_LACPA</name>
<accession>A0A829GGG0</accession>
<evidence type="ECO:0000259" key="7">
    <source>
        <dbReference type="PROSITE" id="PS50850"/>
    </source>
</evidence>
<dbReference type="PROSITE" id="PS50850">
    <property type="entry name" value="MFS"/>
    <property type="match status" value="1"/>
</dbReference>
<proteinExistence type="predicted"/>
<evidence type="ECO:0000256" key="1">
    <source>
        <dbReference type="ARBA" id="ARBA00004651"/>
    </source>
</evidence>